<feature type="chain" id="PRO_5040437971" evidence="2">
    <location>
        <begin position="16"/>
        <end position="432"/>
    </location>
</feature>
<proteinExistence type="predicted"/>
<comment type="caution">
    <text evidence="3">The sequence shown here is derived from an EMBL/GenBank/DDBJ whole genome shotgun (WGS) entry which is preliminary data.</text>
</comment>
<dbReference type="GO" id="GO:0008202">
    <property type="term" value="P:steroid metabolic process"/>
    <property type="evidence" value="ECO:0007669"/>
    <property type="project" value="TreeGrafter"/>
</dbReference>
<accession>A0A9P6G864</accession>
<evidence type="ECO:0000313" key="3">
    <source>
        <dbReference type="EMBL" id="KAF9730288.1"/>
    </source>
</evidence>
<reference evidence="3" key="1">
    <citation type="journal article" date="2020" name="Mol. Plant Microbe Interact.">
        <title>Genome Sequence of the Biocontrol Agent Coniothyrium minitans strain Conio (IMI 134523).</title>
        <authorList>
            <person name="Patel D."/>
            <person name="Shittu T.A."/>
            <person name="Baroncelli R."/>
            <person name="Muthumeenakshi S."/>
            <person name="Osborne T.H."/>
            <person name="Janganan T.K."/>
            <person name="Sreenivasaprasad S."/>
        </authorList>
    </citation>
    <scope>NUCLEOTIDE SEQUENCE</scope>
    <source>
        <strain evidence="3">Conio</strain>
    </source>
</reference>
<dbReference type="PANTHER" id="PTHR10801">
    <property type="entry name" value="24-DEHYDROCHOLESTEROL REDUCTASE"/>
    <property type="match status" value="1"/>
</dbReference>
<dbReference type="SUPFAM" id="SSF56176">
    <property type="entry name" value="FAD-binding/transporter-associated domain-like"/>
    <property type="match status" value="1"/>
</dbReference>
<evidence type="ECO:0000256" key="2">
    <source>
        <dbReference type="SAM" id="SignalP"/>
    </source>
</evidence>
<keyword evidence="2" id="KW-0732">Signal</keyword>
<dbReference type="PANTHER" id="PTHR10801:SF0">
    <property type="entry name" value="DELTA(24)-STEROL REDUCTASE"/>
    <property type="match status" value="1"/>
</dbReference>
<dbReference type="GO" id="GO:0016020">
    <property type="term" value="C:membrane"/>
    <property type="evidence" value="ECO:0007669"/>
    <property type="project" value="TreeGrafter"/>
</dbReference>
<sequence length="432" mass="48717">MLRALFAWNVLTVRAKMLAIFEFDPKPWEQHRNAVAALRRTIEETGQIRPSSSFRAQRAAFNAPSDVPGFDKIVQLDFDTSTAWVEPNVTMRTLVQATLDHALVPAVVAASETVSVADASAATTTESSSFTFGTFDCTVLSMEMILSNGQYVMARTDDRNTADLLWGSAGALHSLALTTLLKIVLISAGEYVEIMYSPISSISKARCMMDRIERGHSGPHLSMLDLSKDFVEIIMFGSSSGLAIIGRFTPTTGRAFVLQSLKGNSFSRHARPVWCDSRFAHKRRVEILPVMEYLFRHDDRRRPARGKRRSRDQKSNANFGDEAQGVWPIWMYPSRPPESTGRCSFGTGVRFEHMFWNIRFYSPSAACDGAMERRLRITHGFRYLHCRAPCSEETVWVFHNDRWYGALRSRWKAQGLPDVGTRLRTARPLTCT</sequence>
<evidence type="ECO:0000256" key="1">
    <source>
        <dbReference type="ARBA" id="ARBA00023002"/>
    </source>
</evidence>
<protein>
    <submittedName>
        <fullName evidence="3">24-dehydrocholesterol reductase</fullName>
    </submittedName>
</protein>
<keyword evidence="4" id="KW-1185">Reference proteome</keyword>
<dbReference type="GO" id="GO:0050660">
    <property type="term" value="F:flavin adenine dinucleotide binding"/>
    <property type="evidence" value="ECO:0007669"/>
    <property type="project" value="InterPro"/>
</dbReference>
<feature type="signal peptide" evidence="2">
    <location>
        <begin position="1"/>
        <end position="15"/>
    </location>
</feature>
<dbReference type="InterPro" id="IPR040165">
    <property type="entry name" value="Diminuto-like"/>
</dbReference>
<dbReference type="GO" id="GO:0005737">
    <property type="term" value="C:cytoplasm"/>
    <property type="evidence" value="ECO:0007669"/>
    <property type="project" value="TreeGrafter"/>
</dbReference>
<organism evidence="3 4">
    <name type="scientific">Paraphaeosphaeria minitans</name>
    <dbReference type="NCBI Taxonomy" id="565426"/>
    <lineage>
        <taxon>Eukaryota</taxon>
        <taxon>Fungi</taxon>
        <taxon>Dikarya</taxon>
        <taxon>Ascomycota</taxon>
        <taxon>Pezizomycotina</taxon>
        <taxon>Dothideomycetes</taxon>
        <taxon>Pleosporomycetidae</taxon>
        <taxon>Pleosporales</taxon>
        <taxon>Massarineae</taxon>
        <taxon>Didymosphaeriaceae</taxon>
        <taxon>Paraphaeosphaeria</taxon>
    </lineage>
</organism>
<evidence type="ECO:0000313" key="4">
    <source>
        <dbReference type="Proteomes" id="UP000756921"/>
    </source>
</evidence>
<dbReference type="OrthoDB" id="3798192at2759"/>
<gene>
    <name evidence="3" type="ORF">PMIN01_12221</name>
</gene>
<dbReference type="GO" id="GO:0000246">
    <property type="term" value="F:Delta24(24-1) sterol reductase activity"/>
    <property type="evidence" value="ECO:0007669"/>
    <property type="project" value="TreeGrafter"/>
</dbReference>
<keyword evidence="1" id="KW-0560">Oxidoreductase</keyword>
<dbReference type="Gene3D" id="3.30.465.10">
    <property type="match status" value="1"/>
</dbReference>
<dbReference type="InterPro" id="IPR036318">
    <property type="entry name" value="FAD-bd_PCMH-like_sf"/>
</dbReference>
<dbReference type="InterPro" id="IPR016169">
    <property type="entry name" value="FAD-bd_PCMH_sub2"/>
</dbReference>
<dbReference type="AlphaFoldDB" id="A0A9P6G864"/>
<dbReference type="Proteomes" id="UP000756921">
    <property type="component" value="Unassembled WGS sequence"/>
</dbReference>
<name>A0A9P6G864_9PLEO</name>
<dbReference type="EMBL" id="WJXW01000015">
    <property type="protein sequence ID" value="KAF9730288.1"/>
    <property type="molecule type" value="Genomic_DNA"/>
</dbReference>